<keyword evidence="2" id="KW-1185">Reference proteome</keyword>
<proteinExistence type="predicted"/>
<organism evidence="2 3">
    <name type="scientific">Ascaris lumbricoides</name>
    <name type="common">Giant roundworm</name>
    <dbReference type="NCBI Taxonomy" id="6252"/>
    <lineage>
        <taxon>Eukaryota</taxon>
        <taxon>Metazoa</taxon>
        <taxon>Ecdysozoa</taxon>
        <taxon>Nematoda</taxon>
        <taxon>Chromadorea</taxon>
        <taxon>Rhabditida</taxon>
        <taxon>Spirurina</taxon>
        <taxon>Ascaridomorpha</taxon>
        <taxon>Ascaridoidea</taxon>
        <taxon>Ascarididae</taxon>
        <taxon>Ascaris</taxon>
    </lineage>
</organism>
<accession>A0A0M3ISX0</accession>
<sequence length="86" mass="9801">MLLYEKGYANLARASCSRRQSEHADSSSPTSARRQRKRKKPLDVAPYSGKGFKSSTKLRRNHLKRGERTLHGTSRIVRNGFYFGST</sequence>
<evidence type="ECO:0000313" key="3">
    <source>
        <dbReference type="WBParaSite" id="ALUE_0002184801-mRNA-1"/>
    </source>
</evidence>
<feature type="region of interest" description="Disordered" evidence="1">
    <location>
        <begin position="14"/>
        <end position="60"/>
    </location>
</feature>
<evidence type="ECO:0000313" key="2">
    <source>
        <dbReference type="Proteomes" id="UP000036681"/>
    </source>
</evidence>
<name>A0A0M3ISX0_ASCLU</name>
<dbReference type="AlphaFoldDB" id="A0A0M3ISX0"/>
<dbReference type="WBParaSite" id="ALUE_0002184801-mRNA-1">
    <property type="protein sequence ID" value="ALUE_0002184801-mRNA-1"/>
    <property type="gene ID" value="ALUE_0002184801"/>
</dbReference>
<protein>
    <submittedName>
        <fullName evidence="3">60S ribosomal protein L37</fullName>
    </submittedName>
</protein>
<dbReference type="Proteomes" id="UP000036681">
    <property type="component" value="Unplaced"/>
</dbReference>
<evidence type="ECO:0000256" key="1">
    <source>
        <dbReference type="SAM" id="MobiDB-lite"/>
    </source>
</evidence>
<reference evidence="3" key="1">
    <citation type="submission" date="2017-02" db="UniProtKB">
        <authorList>
            <consortium name="WormBaseParasite"/>
        </authorList>
    </citation>
    <scope>IDENTIFICATION</scope>
</reference>